<dbReference type="InterPro" id="IPR004547">
    <property type="entry name" value="Glucosamine6P_isomerase"/>
</dbReference>
<dbReference type="PANTHER" id="PTHR11280">
    <property type="entry name" value="GLUCOSAMINE-6-PHOSPHATE ISOMERASE"/>
    <property type="match status" value="1"/>
</dbReference>
<evidence type="ECO:0000313" key="4">
    <source>
        <dbReference type="Proteomes" id="UP000271925"/>
    </source>
</evidence>
<dbReference type="AlphaFoldDB" id="A0A3P1BAK7"/>
<dbReference type="GO" id="GO:0042802">
    <property type="term" value="F:identical protein binding"/>
    <property type="evidence" value="ECO:0007669"/>
    <property type="project" value="TreeGrafter"/>
</dbReference>
<dbReference type="Proteomes" id="UP000271925">
    <property type="component" value="Unassembled WGS sequence"/>
</dbReference>
<feature type="domain" description="Glucosamine/galactosamine-6-phosphate isomerase" evidence="2">
    <location>
        <begin position="11"/>
        <end position="225"/>
    </location>
</feature>
<dbReference type="EMBL" id="RQJO01000016">
    <property type="protein sequence ID" value="RRA98034.1"/>
    <property type="molecule type" value="Genomic_DNA"/>
</dbReference>
<comment type="caution">
    <text evidence="3">The sequence shown here is derived from an EMBL/GenBank/DDBJ whole genome shotgun (WGS) entry which is preliminary data.</text>
</comment>
<dbReference type="PANTHER" id="PTHR11280:SF5">
    <property type="entry name" value="GLUCOSAMINE-6-PHOSPHATE ISOMERASE"/>
    <property type="match status" value="1"/>
</dbReference>
<proteinExistence type="predicted"/>
<dbReference type="InterPro" id="IPR037171">
    <property type="entry name" value="NagB/RpiA_transferase-like"/>
</dbReference>
<dbReference type="GO" id="GO:0005975">
    <property type="term" value="P:carbohydrate metabolic process"/>
    <property type="evidence" value="ECO:0007669"/>
    <property type="project" value="InterPro"/>
</dbReference>
<dbReference type="CDD" id="cd01399">
    <property type="entry name" value="GlcN6P_deaminase"/>
    <property type="match status" value="1"/>
</dbReference>
<organism evidence="3 4">
    <name type="scientific">Larkinella rosea</name>
    <dbReference type="NCBI Taxonomy" id="2025312"/>
    <lineage>
        <taxon>Bacteria</taxon>
        <taxon>Pseudomonadati</taxon>
        <taxon>Bacteroidota</taxon>
        <taxon>Cytophagia</taxon>
        <taxon>Cytophagales</taxon>
        <taxon>Spirosomataceae</taxon>
        <taxon>Larkinella</taxon>
    </lineage>
</organism>
<name>A0A3P1BAK7_9BACT</name>
<dbReference type="GO" id="GO:0019262">
    <property type="term" value="P:N-acetylneuraminate catabolic process"/>
    <property type="evidence" value="ECO:0007669"/>
    <property type="project" value="TreeGrafter"/>
</dbReference>
<dbReference type="GO" id="GO:0006046">
    <property type="term" value="P:N-acetylglucosamine catabolic process"/>
    <property type="evidence" value="ECO:0007669"/>
    <property type="project" value="TreeGrafter"/>
</dbReference>
<evidence type="ECO:0000313" key="3">
    <source>
        <dbReference type="EMBL" id="RRA98034.1"/>
    </source>
</evidence>
<dbReference type="Pfam" id="PF01182">
    <property type="entry name" value="Glucosamine_iso"/>
    <property type="match status" value="1"/>
</dbReference>
<evidence type="ECO:0000259" key="2">
    <source>
        <dbReference type="Pfam" id="PF01182"/>
    </source>
</evidence>
<evidence type="ECO:0000256" key="1">
    <source>
        <dbReference type="ARBA" id="ARBA00022801"/>
    </source>
</evidence>
<keyword evidence="4" id="KW-1185">Reference proteome</keyword>
<accession>A0A3P1BAK7</accession>
<protein>
    <submittedName>
        <fullName evidence="3">Glucosamine-6-phosphate deaminase</fullName>
    </submittedName>
</protein>
<reference evidence="3 4" key="1">
    <citation type="submission" date="2018-11" db="EMBL/GenBank/DDBJ databases">
        <authorList>
            <person name="Zhou Z."/>
            <person name="Wang G."/>
        </authorList>
    </citation>
    <scope>NUCLEOTIDE SEQUENCE [LARGE SCALE GENOMIC DNA]</scope>
    <source>
        <strain evidence="3 4">KCTC52004</strain>
    </source>
</reference>
<dbReference type="GO" id="GO:0005737">
    <property type="term" value="C:cytoplasm"/>
    <property type="evidence" value="ECO:0007669"/>
    <property type="project" value="TreeGrafter"/>
</dbReference>
<sequence length="241" mass="25852">MDFQIFPDYETLSRHTAQHIAALLNRKPDALICAASGDTPVGTYRALVQLVKNGETSVDRCTFVGLDEWVGLGPESEGSCANYLQRELFGPLNIPASQCRLFDAKAADLEAECDAMTRFVDDRGGFDLILVGVGLNGHIALNEPGTPFNLKAHVSELAETTIVVGQKYFSEPTPLTQGVTTGLQQLMDAREAILIASGSKKAPAIKTALEGPVTEEFPASIMQTHPKGYVWVDADAAGAMN</sequence>
<gene>
    <name evidence="3" type="ORF">EHT25_30655</name>
</gene>
<dbReference type="GO" id="GO:0006043">
    <property type="term" value="P:glucosamine catabolic process"/>
    <property type="evidence" value="ECO:0007669"/>
    <property type="project" value="TreeGrafter"/>
</dbReference>
<dbReference type="InterPro" id="IPR006148">
    <property type="entry name" value="Glc/Gal-6P_isomerase"/>
</dbReference>
<dbReference type="Gene3D" id="3.40.50.1360">
    <property type="match status" value="1"/>
</dbReference>
<dbReference type="OrthoDB" id="9791139at2"/>
<dbReference type="RefSeq" id="WP_124879273.1">
    <property type="nucleotide sequence ID" value="NZ_RQJO01000016.1"/>
</dbReference>
<keyword evidence="1" id="KW-0378">Hydrolase</keyword>
<dbReference type="SUPFAM" id="SSF100950">
    <property type="entry name" value="NagB/RpiA/CoA transferase-like"/>
    <property type="match status" value="1"/>
</dbReference>
<dbReference type="GO" id="GO:0004342">
    <property type="term" value="F:glucosamine-6-phosphate deaminase activity"/>
    <property type="evidence" value="ECO:0007669"/>
    <property type="project" value="InterPro"/>
</dbReference>